<evidence type="ECO:0000256" key="4">
    <source>
        <dbReference type="ARBA" id="ARBA00023015"/>
    </source>
</evidence>
<keyword evidence="2 9" id="KW-0678">Repressor</keyword>
<keyword evidence="11" id="KW-1185">Reference proteome</keyword>
<comment type="cofactor">
    <cofactor evidence="8">
        <name>Mn(2+)</name>
        <dbReference type="ChEBI" id="CHEBI:29035"/>
    </cofactor>
    <cofactor evidence="8">
        <name>Fe(2+)</name>
        <dbReference type="ChEBI" id="CHEBI:29033"/>
    </cofactor>
    <text evidence="8">Binds 1 Mn(2+) or Fe(2+) ion per subunit.</text>
</comment>
<evidence type="ECO:0000256" key="3">
    <source>
        <dbReference type="ARBA" id="ARBA00022833"/>
    </source>
</evidence>
<dbReference type="GO" id="GO:1900376">
    <property type="term" value="P:regulation of secondary metabolite biosynthetic process"/>
    <property type="evidence" value="ECO:0007669"/>
    <property type="project" value="TreeGrafter"/>
</dbReference>
<evidence type="ECO:0000256" key="7">
    <source>
        <dbReference type="PIRSR" id="PIRSR602481-1"/>
    </source>
</evidence>
<organism evidence="10 11">
    <name type="scientific">Allofranklinella schreckenbergeri</name>
    <dbReference type="NCBI Taxonomy" id="1076744"/>
    <lineage>
        <taxon>Bacteria</taxon>
        <taxon>Pseudomonadati</taxon>
        <taxon>Pseudomonadota</taxon>
        <taxon>Betaproteobacteria</taxon>
        <taxon>Burkholderiales</taxon>
        <taxon>Comamonadaceae</taxon>
        <taxon>Allofranklinella</taxon>
    </lineage>
</organism>
<dbReference type="InterPro" id="IPR036388">
    <property type="entry name" value="WH-like_DNA-bd_sf"/>
</dbReference>
<dbReference type="Proteomes" id="UP000267035">
    <property type="component" value="Unassembled WGS sequence"/>
</dbReference>
<feature type="binding site" evidence="7">
    <location>
        <position position="94"/>
    </location>
    <ligand>
        <name>Zn(2+)</name>
        <dbReference type="ChEBI" id="CHEBI:29105"/>
    </ligand>
</feature>
<keyword evidence="8 9" id="KW-0408">Iron</keyword>
<dbReference type="PANTHER" id="PTHR33202">
    <property type="entry name" value="ZINC UPTAKE REGULATION PROTEIN"/>
    <property type="match status" value="1"/>
</dbReference>
<dbReference type="GO" id="GO:0003700">
    <property type="term" value="F:DNA-binding transcription factor activity"/>
    <property type="evidence" value="ECO:0007669"/>
    <property type="project" value="UniProtKB-UniRule"/>
</dbReference>
<feature type="binding site" evidence="7">
    <location>
        <position position="131"/>
    </location>
    <ligand>
        <name>Zn(2+)</name>
        <dbReference type="ChEBI" id="CHEBI:29105"/>
    </ligand>
</feature>
<sequence length="144" mass="15653">MAHPASPEARPRERSTRQRAAIRAAMAAEGRPLSPPEILQAAQKIVPRLGIATVYRNIKTMVEAGELSLVPLPGDRLYYELSCKGHEHHHHFCCESCGKVFDVGGCHETFAALLPQGFVLKAHELTLYGTCDHCANTADATPAP</sequence>
<proteinExistence type="inferred from homology"/>
<evidence type="ECO:0000313" key="11">
    <source>
        <dbReference type="Proteomes" id="UP000267035"/>
    </source>
</evidence>
<keyword evidence="6 9" id="KW-0804">Transcription</keyword>
<dbReference type="PANTHER" id="PTHR33202:SF22">
    <property type="entry name" value="HYDROGEN PEROXIDE SENSITIVE REPRESSOR"/>
    <property type="match status" value="1"/>
</dbReference>
<feature type="binding site" evidence="7">
    <location>
        <position position="134"/>
    </location>
    <ligand>
        <name>Zn(2+)</name>
        <dbReference type="ChEBI" id="CHEBI:29105"/>
    </ligand>
</feature>
<dbReference type="InterPro" id="IPR043135">
    <property type="entry name" value="Fur_C"/>
</dbReference>
<dbReference type="CDD" id="cd07153">
    <property type="entry name" value="Fur_like"/>
    <property type="match status" value="1"/>
</dbReference>
<evidence type="ECO:0000256" key="5">
    <source>
        <dbReference type="ARBA" id="ARBA00023125"/>
    </source>
</evidence>
<protein>
    <recommendedName>
        <fullName evidence="9">Ferric uptake regulation protein</fullName>
    </recommendedName>
</protein>
<evidence type="ECO:0000256" key="9">
    <source>
        <dbReference type="RuleBase" id="RU364037"/>
    </source>
</evidence>
<feature type="binding site" evidence="7">
    <location>
        <position position="97"/>
    </location>
    <ligand>
        <name>Zn(2+)</name>
        <dbReference type="ChEBI" id="CHEBI:29105"/>
    </ligand>
</feature>
<dbReference type="GO" id="GO:0008270">
    <property type="term" value="F:zinc ion binding"/>
    <property type="evidence" value="ECO:0007669"/>
    <property type="project" value="TreeGrafter"/>
</dbReference>
<dbReference type="InterPro" id="IPR036390">
    <property type="entry name" value="WH_DNA-bd_sf"/>
</dbReference>
<dbReference type="GO" id="GO:0045892">
    <property type="term" value="P:negative regulation of DNA-templated transcription"/>
    <property type="evidence" value="ECO:0007669"/>
    <property type="project" value="TreeGrafter"/>
</dbReference>
<comment type="subcellular location">
    <subcellularLocation>
        <location evidence="9">Cytoplasm</location>
    </subcellularLocation>
</comment>
<dbReference type="Pfam" id="PF01475">
    <property type="entry name" value="FUR"/>
    <property type="match status" value="1"/>
</dbReference>
<feature type="binding site" evidence="8">
    <location>
        <position position="123"/>
    </location>
    <ligand>
        <name>Fe cation</name>
        <dbReference type="ChEBI" id="CHEBI:24875"/>
    </ligand>
</feature>
<keyword evidence="7 9" id="KW-0479">Metal-binding</keyword>
<evidence type="ECO:0000256" key="2">
    <source>
        <dbReference type="ARBA" id="ARBA00022491"/>
    </source>
</evidence>
<evidence type="ECO:0000256" key="1">
    <source>
        <dbReference type="ARBA" id="ARBA00007957"/>
    </source>
</evidence>
<dbReference type="GO" id="GO:0000976">
    <property type="term" value="F:transcription cis-regulatory region binding"/>
    <property type="evidence" value="ECO:0007669"/>
    <property type="project" value="TreeGrafter"/>
</dbReference>
<feature type="binding site" evidence="8">
    <location>
        <position position="88"/>
    </location>
    <ligand>
        <name>Fe cation</name>
        <dbReference type="ChEBI" id="CHEBI:24875"/>
    </ligand>
</feature>
<comment type="caution">
    <text evidence="10">The sequence shown here is derived from an EMBL/GenBank/DDBJ whole genome shotgun (WGS) entry which is preliminary data.</text>
</comment>
<dbReference type="EMBL" id="RDQL01000026">
    <property type="protein sequence ID" value="RMW95434.1"/>
    <property type="molecule type" value="Genomic_DNA"/>
</dbReference>
<reference evidence="10 11" key="1">
    <citation type="submission" date="2018-10" db="EMBL/GenBank/DDBJ databases">
        <title>Comamonadaceae CDC group NO-1 genome sequencing and assembly.</title>
        <authorList>
            <person name="Bernier A.-M."/>
            <person name="Bernard K."/>
        </authorList>
    </citation>
    <scope>NUCLEOTIDE SEQUENCE [LARGE SCALE GENOMIC DNA]</scope>
    <source>
        <strain evidence="10 11">NML161473</strain>
    </source>
</reference>
<accession>A0A3M6PYC7</accession>
<comment type="subunit">
    <text evidence="9">Homodimer.</text>
</comment>
<gene>
    <name evidence="9" type="primary">fur</name>
    <name evidence="10" type="ORF">EBQ25_11875</name>
</gene>
<comment type="similarity">
    <text evidence="1 9">Belongs to the Fur family.</text>
</comment>
<dbReference type="Gene3D" id="3.30.1490.190">
    <property type="match status" value="1"/>
</dbReference>
<name>A0A3M6PYC7_9BURK</name>
<feature type="binding site" evidence="8">
    <location>
        <position position="108"/>
    </location>
    <ligand>
        <name>Fe cation</name>
        <dbReference type="ChEBI" id="CHEBI:24875"/>
    </ligand>
</feature>
<comment type="cofactor">
    <cofactor evidence="7">
        <name>Zn(2+)</name>
        <dbReference type="ChEBI" id="CHEBI:29105"/>
    </cofactor>
    <text evidence="7">Binds 1 zinc ion per subunit.</text>
</comment>
<dbReference type="InterPro" id="IPR002481">
    <property type="entry name" value="FUR"/>
</dbReference>
<dbReference type="SUPFAM" id="SSF46785">
    <property type="entry name" value="Winged helix' DNA-binding domain"/>
    <property type="match status" value="1"/>
</dbReference>
<keyword evidence="9" id="KW-0963">Cytoplasm</keyword>
<keyword evidence="3 7" id="KW-0862">Zinc</keyword>
<keyword evidence="4 9" id="KW-0805">Transcription regulation</keyword>
<dbReference type="AlphaFoldDB" id="A0A3M6PYC7"/>
<evidence type="ECO:0000256" key="6">
    <source>
        <dbReference type="ARBA" id="ARBA00023163"/>
    </source>
</evidence>
<evidence type="ECO:0000256" key="8">
    <source>
        <dbReference type="PIRSR" id="PIRSR602481-2"/>
    </source>
</evidence>
<dbReference type="Gene3D" id="1.10.10.10">
    <property type="entry name" value="Winged helix-like DNA-binding domain superfamily/Winged helix DNA-binding domain"/>
    <property type="match status" value="1"/>
</dbReference>
<dbReference type="GO" id="GO:0005737">
    <property type="term" value="C:cytoplasm"/>
    <property type="evidence" value="ECO:0007669"/>
    <property type="project" value="UniProtKB-SubCell"/>
</dbReference>
<keyword evidence="5 9" id="KW-0238">DNA-binding</keyword>
<evidence type="ECO:0000313" key="10">
    <source>
        <dbReference type="EMBL" id="RMW95434.1"/>
    </source>
</evidence>